<dbReference type="EMBL" id="MNUK01000053">
    <property type="protein sequence ID" value="OIN91122.1"/>
    <property type="molecule type" value="Genomic_DNA"/>
</dbReference>
<evidence type="ECO:0008006" key="5">
    <source>
        <dbReference type="Google" id="ProtNLM"/>
    </source>
</evidence>
<dbReference type="GO" id="GO:0016787">
    <property type="term" value="F:hydrolase activity"/>
    <property type="evidence" value="ECO:0007669"/>
    <property type="project" value="UniProtKB-KW"/>
</dbReference>
<evidence type="ECO:0000313" key="3">
    <source>
        <dbReference type="EMBL" id="OIN91122.1"/>
    </source>
</evidence>
<sequence>MTPTLYAPTDVKKFYTPRSQFITEGMKNRTKLTAHEDKRKIALLNVDAQWDFVSPSGGLPVPGAVADIQRLIGFIYRNVNDITSIFNSMDNHPIFAIFFATWWRDRNGNPPEPFTAITYADIKSGAWKPIIDPLWSTEYVKKLGLIIIWPPHCLNGTPGQSLVPALSEALMFHAAARGSQTTYITKGTNPRTEHYGIFAAEVPDPKDISTQLNTTVLDIIAKHDLIYVAGEAKSHCVLQTMNQMLNYFGAKQPDAIKKIRFLIDCTSSVKHPDIDFEAIANAEIDKMVQKGIVLVNSTDPIR</sequence>
<evidence type="ECO:0000256" key="2">
    <source>
        <dbReference type="ARBA" id="ARBA00022801"/>
    </source>
</evidence>
<dbReference type="AlphaFoldDB" id="A0A1J4RXD7"/>
<dbReference type="InterPro" id="IPR036380">
    <property type="entry name" value="Isochorismatase-like_sf"/>
</dbReference>
<reference evidence="3 4" key="1">
    <citation type="journal article" date="2016" name="Environ. Microbiol.">
        <title>Genomic resolution of a cold subsurface aquifer community provides metabolic insights for novel microbes adapted to high CO concentrations.</title>
        <authorList>
            <person name="Probst A.J."/>
            <person name="Castelle C.J."/>
            <person name="Singh A."/>
            <person name="Brown C.T."/>
            <person name="Anantharaman K."/>
            <person name="Sharon I."/>
            <person name="Hug L.A."/>
            <person name="Burstein D."/>
            <person name="Emerson J.B."/>
            <person name="Thomas B.C."/>
            <person name="Banfield J.F."/>
        </authorList>
    </citation>
    <scope>NUCLEOTIDE SEQUENCE [LARGE SCALE GENOMIC DNA]</scope>
    <source>
        <strain evidence="3">CG1_02_44_10</strain>
    </source>
</reference>
<dbReference type="InterPro" id="IPR052347">
    <property type="entry name" value="Isochorismatase_Nicotinamidase"/>
</dbReference>
<proteinExistence type="inferred from homology"/>
<dbReference type="PANTHER" id="PTHR11080">
    <property type="entry name" value="PYRAZINAMIDASE/NICOTINAMIDASE"/>
    <property type="match status" value="1"/>
</dbReference>
<protein>
    <recommendedName>
        <fullName evidence="5">Isochorismatase-like domain-containing protein</fullName>
    </recommendedName>
</protein>
<accession>A0A1J4RXD7</accession>
<keyword evidence="2" id="KW-0378">Hydrolase</keyword>
<gene>
    <name evidence="3" type="ORF">AUJ42_02190</name>
</gene>
<dbReference type="SUPFAM" id="SSF52499">
    <property type="entry name" value="Isochorismatase-like hydrolases"/>
    <property type="match status" value="1"/>
</dbReference>
<dbReference type="PANTHER" id="PTHR11080:SF2">
    <property type="entry name" value="LD05707P"/>
    <property type="match status" value="1"/>
</dbReference>
<comment type="caution">
    <text evidence="3">The sequence shown here is derived from an EMBL/GenBank/DDBJ whole genome shotgun (WGS) entry which is preliminary data.</text>
</comment>
<organism evidence="3 4">
    <name type="scientific">Candidatus Collierbacteria bacterium CG1_02_44_10</name>
    <dbReference type="NCBI Taxonomy" id="1805087"/>
    <lineage>
        <taxon>Bacteria</taxon>
        <taxon>Candidatus Collieribacteriota</taxon>
    </lineage>
</organism>
<evidence type="ECO:0000256" key="1">
    <source>
        <dbReference type="ARBA" id="ARBA00006336"/>
    </source>
</evidence>
<name>A0A1J4RXD7_9BACT</name>
<evidence type="ECO:0000313" key="4">
    <source>
        <dbReference type="Proteomes" id="UP000182345"/>
    </source>
</evidence>
<comment type="similarity">
    <text evidence="1">Belongs to the isochorismatase family.</text>
</comment>
<dbReference type="Gene3D" id="3.40.50.850">
    <property type="entry name" value="Isochorismatase-like"/>
    <property type="match status" value="1"/>
</dbReference>
<dbReference type="Proteomes" id="UP000182345">
    <property type="component" value="Unassembled WGS sequence"/>
</dbReference>